<dbReference type="EMBL" id="AQQX01000003">
    <property type="protein sequence ID" value="KGM49222.1"/>
    <property type="molecule type" value="Genomic_DNA"/>
</dbReference>
<dbReference type="InterPro" id="IPR029058">
    <property type="entry name" value="AB_hydrolase_fold"/>
</dbReference>
<organism evidence="2 3">
    <name type="scientific">Pseudooceanicola atlanticus</name>
    <dbReference type="NCBI Taxonomy" id="1461694"/>
    <lineage>
        <taxon>Bacteria</taxon>
        <taxon>Pseudomonadati</taxon>
        <taxon>Pseudomonadota</taxon>
        <taxon>Alphaproteobacteria</taxon>
        <taxon>Rhodobacterales</taxon>
        <taxon>Paracoccaceae</taxon>
        <taxon>Pseudooceanicola</taxon>
    </lineage>
</organism>
<feature type="domain" description="AB hydrolase-1" evidence="1">
    <location>
        <begin position="38"/>
        <end position="278"/>
    </location>
</feature>
<dbReference type="InterPro" id="IPR050228">
    <property type="entry name" value="Carboxylesterase_BioH"/>
</dbReference>
<dbReference type="InterPro" id="IPR000073">
    <property type="entry name" value="AB_hydrolase_1"/>
</dbReference>
<protein>
    <submittedName>
        <fullName evidence="2">Hydrolase</fullName>
    </submittedName>
</protein>
<evidence type="ECO:0000313" key="3">
    <source>
        <dbReference type="Proteomes" id="UP000030004"/>
    </source>
</evidence>
<dbReference type="Gene3D" id="3.40.50.1820">
    <property type="entry name" value="alpha/beta hydrolase"/>
    <property type="match status" value="1"/>
</dbReference>
<dbReference type="AlphaFoldDB" id="A0A0A0EJ69"/>
<comment type="caution">
    <text evidence="2">The sequence shown here is derived from an EMBL/GenBank/DDBJ whole genome shotgun (WGS) entry which is preliminary data.</text>
</comment>
<dbReference type="eggNOG" id="COG0596">
    <property type="taxonomic scope" value="Bacteria"/>
</dbReference>
<gene>
    <name evidence="2" type="ORF">ATO9_11195</name>
</gene>
<evidence type="ECO:0000313" key="2">
    <source>
        <dbReference type="EMBL" id="KGM49222.1"/>
    </source>
</evidence>
<dbReference type="OrthoDB" id="9791366at2"/>
<dbReference type="Proteomes" id="UP000030004">
    <property type="component" value="Unassembled WGS sequence"/>
</dbReference>
<name>A0A0A0EJ69_9RHOB</name>
<evidence type="ECO:0000259" key="1">
    <source>
        <dbReference type="Pfam" id="PF12697"/>
    </source>
</evidence>
<keyword evidence="2" id="KW-0378">Hydrolase</keyword>
<dbReference type="STRING" id="1461694.ATO9_11195"/>
<dbReference type="PANTHER" id="PTHR43194:SF2">
    <property type="entry name" value="PEROXISOMAL MEMBRANE PROTEIN LPX1"/>
    <property type="match status" value="1"/>
</dbReference>
<reference evidence="2 3" key="1">
    <citation type="journal article" date="2015" name="Antonie Van Leeuwenhoek">
        <title>Pseudooceanicola atlanticus gen. nov. sp. nov., isolated from surface seawater of the Atlantic Ocean and reclassification of Oceanicola batsensis, Oceanicola marinus, Oceanicola nitratireducens, Oceanicola nanhaiensis, Oceanicola antarcticus and Oceanicola flagellatus, as Pseudooceanicola batsensis comb. nov., Pseudooceanicola marinus comb. nov., Pseudooceanicola nitratireducens comb. nov., Pseudooceanicola nanhaiensis comb. nov., Pseudooceanicola antarcticus comb. nov., and Pseudooceanicola flagellatus comb. nov.</title>
        <authorList>
            <person name="Lai Q."/>
            <person name="Li G."/>
            <person name="Liu X."/>
            <person name="Du Y."/>
            <person name="Sun F."/>
            <person name="Shao Z."/>
        </authorList>
    </citation>
    <scope>NUCLEOTIDE SEQUENCE [LARGE SCALE GENOMIC DNA]</scope>
    <source>
        <strain evidence="2 3">22II-s11g</strain>
    </source>
</reference>
<dbReference type="RefSeq" id="WP_043748393.1">
    <property type="nucleotide sequence ID" value="NZ_AQQX01000003.1"/>
</dbReference>
<proteinExistence type="predicted"/>
<dbReference type="PANTHER" id="PTHR43194">
    <property type="entry name" value="HYDROLASE ALPHA/BETA FOLD FAMILY"/>
    <property type="match status" value="1"/>
</dbReference>
<dbReference type="GO" id="GO:0016787">
    <property type="term" value="F:hydrolase activity"/>
    <property type="evidence" value="ECO:0007669"/>
    <property type="project" value="UniProtKB-KW"/>
</dbReference>
<dbReference type="SUPFAM" id="SSF53474">
    <property type="entry name" value="alpha/beta-Hydrolases"/>
    <property type="match status" value="1"/>
</dbReference>
<dbReference type="Pfam" id="PF12697">
    <property type="entry name" value="Abhydrolase_6"/>
    <property type="match status" value="1"/>
</dbReference>
<accession>A0A0A0EJ69</accession>
<keyword evidence="3" id="KW-1185">Reference proteome</keyword>
<sequence length="291" mass="31858">MTGLPVDTAGNGPRFAYVPVLDHEIHVTEWGDPSAPPLVMWHGLARTGRDFDETAAALSDSYFVLCPDTIGRGLSSWSENPEAEHSIEYYSGIAADLLDHYGIDRAAWLGTSMGGQIGMRMASGPLADRLSCLIINDIGPEVPQEAIDRILAYASSAPRFATLREAEAWFRSAYTPFGPASEGYWRRMTRTSVRRTGQGTFTLHYDPRITVQFTASPQEMTTWDRWERITLPTHVIRGATSDLLTPGIAERLAGSGPRPAVTEIAECGHAPTLTRPQDIDLLRGLLADMTG</sequence>